<keyword evidence="1" id="KW-0732">Signal</keyword>
<evidence type="ECO:0000256" key="1">
    <source>
        <dbReference type="SAM" id="SignalP"/>
    </source>
</evidence>
<name>A0A7W4YV73_9HYPH</name>
<reference evidence="2 3" key="1">
    <citation type="submission" date="2020-08" db="EMBL/GenBank/DDBJ databases">
        <title>The Agave Microbiome: Exploring the role of microbial communities in plant adaptations to desert environments.</title>
        <authorList>
            <person name="Partida-Martinez L.P."/>
        </authorList>
    </citation>
    <scope>NUCLEOTIDE SEQUENCE [LARGE SCALE GENOMIC DNA]</scope>
    <source>
        <strain evidence="2 3">AT3.9</strain>
    </source>
</reference>
<protein>
    <submittedName>
        <fullName evidence="2">Uncharacterized protein</fullName>
    </submittedName>
</protein>
<dbReference type="EMBL" id="JACHWB010000001">
    <property type="protein sequence ID" value="MBB3018110.1"/>
    <property type="molecule type" value="Genomic_DNA"/>
</dbReference>
<evidence type="ECO:0000313" key="3">
    <source>
        <dbReference type="Proteomes" id="UP000532010"/>
    </source>
</evidence>
<proteinExistence type="predicted"/>
<feature type="signal peptide" evidence="1">
    <location>
        <begin position="1"/>
        <end position="23"/>
    </location>
</feature>
<organism evidence="2 3">
    <name type="scientific">Microvirga lupini</name>
    <dbReference type="NCBI Taxonomy" id="420324"/>
    <lineage>
        <taxon>Bacteria</taxon>
        <taxon>Pseudomonadati</taxon>
        <taxon>Pseudomonadota</taxon>
        <taxon>Alphaproteobacteria</taxon>
        <taxon>Hyphomicrobiales</taxon>
        <taxon>Methylobacteriaceae</taxon>
        <taxon>Microvirga</taxon>
    </lineage>
</organism>
<dbReference type="AlphaFoldDB" id="A0A7W4YV73"/>
<dbReference type="Proteomes" id="UP000532010">
    <property type="component" value="Unassembled WGS sequence"/>
</dbReference>
<dbReference type="RefSeq" id="WP_183447940.1">
    <property type="nucleotide sequence ID" value="NZ_JACHWB010000001.1"/>
</dbReference>
<sequence length="51" mass="5411">MKKLSLLAGVSAMLLAQAGADYAQEKYTDDVIRVGVMSDMAGVYSDSRGAR</sequence>
<evidence type="ECO:0000313" key="2">
    <source>
        <dbReference type="EMBL" id="MBB3018110.1"/>
    </source>
</evidence>
<comment type="caution">
    <text evidence="2">The sequence shown here is derived from an EMBL/GenBank/DDBJ whole genome shotgun (WGS) entry which is preliminary data.</text>
</comment>
<keyword evidence="3" id="KW-1185">Reference proteome</keyword>
<feature type="chain" id="PRO_5031026269" evidence="1">
    <location>
        <begin position="24"/>
        <end position="51"/>
    </location>
</feature>
<gene>
    <name evidence="2" type="ORF">FHR70_001150</name>
</gene>
<accession>A0A7W4YV73</accession>